<keyword evidence="8" id="KW-1185">Reference proteome</keyword>
<keyword evidence="1" id="KW-0328">Glycosyltransferase</keyword>
<feature type="region of interest" description="Disordered" evidence="5">
    <location>
        <begin position="166"/>
        <end position="199"/>
    </location>
</feature>
<dbReference type="STRING" id="576137.A0A1L7WZG0"/>
<proteinExistence type="predicted"/>
<dbReference type="OrthoDB" id="109543at2759"/>
<dbReference type="SMART" id="SM00212">
    <property type="entry name" value="UBCc"/>
    <property type="match status" value="1"/>
</dbReference>
<organism evidence="7 8">
    <name type="scientific">Phialocephala subalpina</name>
    <dbReference type="NCBI Taxonomy" id="576137"/>
    <lineage>
        <taxon>Eukaryota</taxon>
        <taxon>Fungi</taxon>
        <taxon>Dikarya</taxon>
        <taxon>Ascomycota</taxon>
        <taxon>Pezizomycotina</taxon>
        <taxon>Leotiomycetes</taxon>
        <taxon>Helotiales</taxon>
        <taxon>Mollisiaceae</taxon>
        <taxon>Phialocephala</taxon>
        <taxon>Phialocephala fortinii species complex</taxon>
    </lineage>
</organism>
<evidence type="ECO:0000256" key="4">
    <source>
        <dbReference type="ARBA" id="ARBA00023027"/>
    </source>
</evidence>
<dbReference type="SUPFAM" id="SSF56399">
    <property type="entry name" value="ADP-ribosylation"/>
    <property type="match status" value="1"/>
</dbReference>
<dbReference type="GO" id="GO:0016779">
    <property type="term" value="F:nucleotidyltransferase activity"/>
    <property type="evidence" value="ECO:0007669"/>
    <property type="project" value="UniProtKB-KW"/>
</dbReference>
<name>A0A1L7WZG0_9HELO</name>
<keyword evidence="2" id="KW-0808">Transferase</keyword>
<dbReference type="FunFam" id="3.10.110.10:FF:000107">
    <property type="entry name" value="Ubiquitin conjugating enzyme, putative"/>
    <property type="match status" value="1"/>
</dbReference>
<feature type="compositionally biased region" description="Acidic residues" evidence="5">
    <location>
        <begin position="173"/>
        <end position="194"/>
    </location>
</feature>
<evidence type="ECO:0000256" key="3">
    <source>
        <dbReference type="ARBA" id="ARBA00022695"/>
    </source>
</evidence>
<feature type="domain" description="UBC core" evidence="6">
    <location>
        <begin position="1096"/>
        <end position="1265"/>
    </location>
</feature>
<protein>
    <submittedName>
        <fullName evidence="7">Related to ubiquitin conjugating enzyme</fullName>
    </submittedName>
</protein>
<dbReference type="SUPFAM" id="SSF54495">
    <property type="entry name" value="UBC-like"/>
    <property type="match status" value="1"/>
</dbReference>
<sequence>MPRKAFLADITVAAAQSIAGITSVTRGSDDNDVLVCFTPATGLPIEITLLCPASSKMPRKAFLADITVAAAQSIAGITSVTRGSDDNDVLVCFTPATGLPIEITLLCPDVSEYPSSSSFMAFTETPGVSQAALEVLQDIADSSTGVYLPELIGTISRKLQRALATGSRNDPLSIDDDVDMPDAQQSDEESDDYGSDYGYESDHFGIDGGHGQGASTSNARISLAPESAAKLNKRIRQDLRAAKFAGFSIGILSGMQAESINSMLSLSIRVAKLGLSEEAIQAWDLEPQQYIVLIIRYMNGYKNFESVILEAAKNLDISFRVGISNQYKPTLVEALAAFTDITKDAGKLASKDAETHESASKTAAGFSNMFISSSLNDFINGQFISLLKIRSSVGLGWDGAKRYFNDKQGRLDEHSEDLPDEYYQETSRKEDTLPDAVTADQLKDRQSLQTEYSVPLLAAQFCMRYLTRCTEFCLVCHDRIEEEFEALKPYVCSKPLCLYQYMSLGFGPSVEHEIATQPYVVDLLVSFAYTSAYNQRLREYPTGMSLMVPPVSARITQAYTTGYGHRSLQPPAVTTVAVPADVASLLHDVQFDINRHEMLFDAGQSCPVRIGEWVVVTVVGRNPEHYRVEDISFFPTVNLSPAVNQGGTLNAPVPPKDSSANLATPATTPPPSTIVPAKMVVYNQNFDDMNDADKSETIVTLLQTLPSVKEMGAYLTQQSRYSEPSLKAWKERVSPAALGILRWIIASNRSCIVQVDKCPGQEDTDAAMAKVRLDQRVSNISTNWVQFRFAQGSPDKEQRFYNALKSQQELNEINSRYPTIWAWHGSPLQNWHSIIRSGLDFKETLHGRAYGHGVYHAMDQNTSTGYAQQSACMWHGSELKISSAMSLNEIVNCPTKFASSSPYLVVQHVDWIQCRYLLVLSQNADNGVYNNIAGNQNPAACAPNPTSDVEQDPSYTAKSTLLKPIGVPKCAATISRAFRHDAKASAPSNKRHKNTSSTTTSAFSEWAVSEEDMDDIQFLMTDEEDTNVKGKGKEKSNTLSVVQPNGKFKWVTNIFTRSSAPKVDAKPLTDFVPGSLDQSTLPMLEPPSYATSSATKSLNRALQEVLAIQKKTPLHELGWFIDQELISNVYQWIVELHSFDAGLPLAKDMKAAGLTSIVLEIRYGKDFPFSPPFVRVIRPRFLPFLSGGGGHVTAGGAMCMELLTNTGWSSVSTIESVLLQVRMAISSLEPKPARLESRGPSTQRDYGTYEAIEAFKRACMAHGWKVPPEFDNFRETAGPSAAYGS</sequence>
<dbReference type="InterPro" id="IPR012317">
    <property type="entry name" value="Poly(ADP-ribose)pol_cat_dom"/>
</dbReference>
<keyword evidence="3" id="KW-0548">Nucleotidyltransferase</keyword>
<dbReference type="Gene3D" id="3.90.228.10">
    <property type="match status" value="1"/>
</dbReference>
<reference evidence="7 8" key="1">
    <citation type="submission" date="2016-03" db="EMBL/GenBank/DDBJ databases">
        <authorList>
            <person name="Ploux O."/>
        </authorList>
    </citation>
    <scope>NUCLEOTIDE SEQUENCE [LARGE SCALE GENOMIC DNA]</scope>
    <source>
        <strain evidence="7 8">UAMH 11012</strain>
    </source>
</reference>
<evidence type="ECO:0000313" key="8">
    <source>
        <dbReference type="Proteomes" id="UP000184330"/>
    </source>
</evidence>
<dbReference type="CDD" id="cd23802">
    <property type="entry name" value="UBCc_UBE2Q"/>
    <property type="match status" value="1"/>
</dbReference>
<dbReference type="PROSITE" id="PS50127">
    <property type="entry name" value="UBC_2"/>
    <property type="match status" value="1"/>
</dbReference>
<dbReference type="InterPro" id="IPR051838">
    <property type="entry name" value="ARTD_PARP"/>
</dbReference>
<feature type="region of interest" description="Disordered" evidence="5">
    <location>
        <begin position="981"/>
        <end position="1006"/>
    </location>
</feature>
<dbReference type="PANTHER" id="PTHR21328">
    <property type="entry name" value="POLY ADP-RIBOSE POLYMERASE FAMILY, MEMBER PARP"/>
    <property type="match status" value="1"/>
</dbReference>
<evidence type="ECO:0000256" key="2">
    <source>
        <dbReference type="ARBA" id="ARBA00022679"/>
    </source>
</evidence>
<dbReference type="GO" id="GO:0003950">
    <property type="term" value="F:NAD+ poly-ADP-ribosyltransferase activity"/>
    <property type="evidence" value="ECO:0007669"/>
    <property type="project" value="InterPro"/>
</dbReference>
<gene>
    <name evidence="7" type="ORF">PAC_08032</name>
</gene>
<evidence type="ECO:0000259" key="6">
    <source>
        <dbReference type="PROSITE" id="PS50127"/>
    </source>
</evidence>
<evidence type="ECO:0000313" key="7">
    <source>
        <dbReference type="EMBL" id="CZR58141.1"/>
    </source>
</evidence>
<evidence type="ECO:0000256" key="5">
    <source>
        <dbReference type="SAM" id="MobiDB-lite"/>
    </source>
</evidence>
<dbReference type="InterPro" id="IPR016135">
    <property type="entry name" value="UBQ-conjugating_enzyme/RWD"/>
</dbReference>
<dbReference type="Pfam" id="PF00644">
    <property type="entry name" value="PARP"/>
    <property type="match status" value="1"/>
</dbReference>
<evidence type="ECO:0000256" key="1">
    <source>
        <dbReference type="ARBA" id="ARBA00022676"/>
    </source>
</evidence>
<feature type="region of interest" description="Disordered" evidence="5">
    <location>
        <begin position="646"/>
        <end position="669"/>
    </location>
</feature>
<dbReference type="InterPro" id="IPR000608">
    <property type="entry name" value="UBC"/>
</dbReference>
<dbReference type="Proteomes" id="UP000184330">
    <property type="component" value="Unassembled WGS sequence"/>
</dbReference>
<dbReference type="EMBL" id="FJOG01000011">
    <property type="protein sequence ID" value="CZR58141.1"/>
    <property type="molecule type" value="Genomic_DNA"/>
</dbReference>
<feature type="region of interest" description="Disordered" evidence="5">
    <location>
        <begin position="412"/>
        <end position="435"/>
    </location>
</feature>
<dbReference type="Gene3D" id="3.10.110.10">
    <property type="entry name" value="Ubiquitin Conjugating Enzyme"/>
    <property type="match status" value="1"/>
</dbReference>
<keyword evidence="4" id="KW-0520">NAD</keyword>
<accession>A0A1L7WZG0</accession>